<sequence length="150" mass="16907">MERQKHRQGKMQRCRSVLCVSLIFCAALSETFGLVLSAKEKRGWTVNSAGYLLGPRRIEQLLMEMLSTRGREEPPGEYAIDRVFNDKHGLAGKRDLQPEESIKAGPFGRALTDENIMHTVIEFLTYLRLKEAGAFDNISTTVSSEETDQS</sequence>
<proteinExistence type="inferred from homology"/>
<dbReference type="GeneID" id="110074211"/>
<dbReference type="Pfam" id="PF06540">
    <property type="entry name" value="GMAP"/>
    <property type="match status" value="1"/>
</dbReference>
<dbReference type="SMART" id="SM00071">
    <property type="entry name" value="Galanin"/>
    <property type="match status" value="1"/>
</dbReference>
<accession>A0ABM5F8E9</accession>
<feature type="domain" description="Galanin" evidence="9">
    <location>
        <begin position="43"/>
        <end position="58"/>
    </location>
</feature>
<keyword evidence="7" id="KW-0732">Signal</keyword>
<evidence type="ECO:0000259" key="9">
    <source>
        <dbReference type="Pfam" id="PF01296"/>
    </source>
</evidence>
<evidence type="ECO:0000256" key="7">
    <source>
        <dbReference type="ARBA" id="ARBA00022729"/>
    </source>
</evidence>
<evidence type="ECO:0000313" key="11">
    <source>
        <dbReference type="Proteomes" id="UP001652642"/>
    </source>
</evidence>
<dbReference type="Proteomes" id="UP001652642">
    <property type="component" value="Chromosome 1"/>
</dbReference>
<evidence type="ECO:0000256" key="8">
    <source>
        <dbReference type="ARBA" id="ARBA00023320"/>
    </source>
</evidence>
<name>A0ABM5F8E9_9SAUR</name>
<comment type="subcellular location">
    <subcellularLocation>
        <location evidence="1">Secreted</location>
    </subcellularLocation>
</comment>
<keyword evidence="6" id="KW-0372">Hormone</keyword>
<dbReference type="InterPro" id="IPR008174">
    <property type="entry name" value="Galanin"/>
</dbReference>
<dbReference type="PANTHER" id="PTHR16839">
    <property type="entry name" value="GALANIN"/>
    <property type="match status" value="1"/>
</dbReference>
<evidence type="ECO:0000313" key="12">
    <source>
        <dbReference type="RefSeq" id="XP_072841686.1"/>
    </source>
</evidence>
<dbReference type="Pfam" id="PF01296">
    <property type="entry name" value="Galanin"/>
    <property type="match status" value="1"/>
</dbReference>
<evidence type="ECO:0000256" key="4">
    <source>
        <dbReference type="ARBA" id="ARBA00022525"/>
    </source>
</evidence>
<evidence type="ECO:0000256" key="5">
    <source>
        <dbReference type="ARBA" id="ARBA00022685"/>
    </source>
</evidence>
<evidence type="ECO:0000256" key="3">
    <source>
        <dbReference type="ARBA" id="ARBA00019079"/>
    </source>
</evidence>
<gene>
    <name evidence="12" type="primary">LOC110074211</name>
</gene>
<reference evidence="12" key="2">
    <citation type="submission" date="2025-08" db="UniProtKB">
        <authorList>
            <consortium name="RefSeq"/>
        </authorList>
    </citation>
    <scope>IDENTIFICATION</scope>
</reference>
<keyword evidence="4" id="KW-0964">Secreted</keyword>
<organism evidence="11 12">
    <name type="scientific">Pogona vitticeps</name>
    <name type="common">central bearded dragon</name>
    <dbReference type="NCBI Taxonomy" id="103695"/>
    <lineage>
        <taxon>Eukaryota</taxon>
        <taxon>Metazoa</taxon>
        <taxon>Chordata</taxon>
        <taxon>Craniata</taxon>
        <taxon>Vertebrata</taxon>
        <taxon>Euteleostomi</taxon>
        <taxon>Lepidosauria</taxon>
        <taxon>Squamata</taxon>
        <taxon>Bifurcata</taxon>
        <taxon>Unidentata</taxon>
        <taxon>Episquamata</taxon>
        <taxon>Toxicofera</taxon>
        <taxon>Iguania</taxon>
        <taxon>Acrodonta</taxon>
        <taxon>Agamidae</taxon>
        <taxon>Amphibolurinae</taxon>
        <taxon>Pogona</taxon>
    </lineage>
</organism>
<comment type="similarity">
    <text evidence="2">Belongs to the galanin family.</text>
</comment>
<dbReference type="PANTHER" id="PTHR16839:SF1">
    <property type="entry name" value="GALANIN PEPTIDES"/>
    <property type="match status" value="1"/>
</dbReference>
<reference evidence="11" key="1">
    <citation type="submission" date="2025-05" db="UniProtKB">
        <authorList>
            <consortium name="RefSeq"/>
        </authorList>
    </citation>
    <scope>NUCLEOTIDE SEQUENCE [LARGE SCALE GENOMIC DNA]</scope>
</reference>
<dbReference type="InterPro" id="IPR013068">
    <property type="entry name" value="GMAP"/>
</dbReference>
<dbReference type="RefSeq" id="XP_072841686.1">
    <property type="nucleotide sequence ID" value="XM_072985585.1"/>
</dbReference>
<dbReference type="InterPro" id="IPR008175">
    <property type="entry name" value="Galanin_pre"/>
</dbReference>
<feature type="domain" description="Galanin message associated peptide (GMAP)" evidence="10">
    <location>
        <begin position="92"/>
        <end position="149"/>
    </location>
</feature>
<evidence type="ECO:0000256" key="6">
    <source>
        <dbReference type="ARBA" id="ARBA00022702"/>
    </source>
</evidence>
<protein>
    <recommendedName>
        <fullName evidence="3">Galanin peptides</fullName>
    </recommendedName>
</protein>
<evidence type="ECO:0000256" key="1">
    <source>
        <dbReference type="ARBA" id="ARBA00004613"/>
    </source>
</evidence>
<keyword evidence="11" id="KW-1185">Reference proteome</keyword>
<evidence type="ECO:0000256" key="2">
    <source>
        <dbReference type="ARBA" id="ARBA00006871"/>
    </source>
</evidence>
<keyword evidence="5" id="KW-0165">Cleavage on pair of basic residues</keyword>
<keyword evidence="8" id="KW-0527">Neuropeptide</keyword>
<evidence type="ECO:0000259" key="10">
    <source>
        <dbReference type="Pfam" id="PF06540"/>
    </source>
</evidence>